<evidence type="ECO:0000313" key="3">
    <source>
        <dbReference type="Proteomes" id="UP000193689"/>
    </source>
</evidence>
<accession>A0A1Y2EJC1</accession>
<dbReference type="RefSeq" id="XP_040721243.1">
    <property type="nucleotide sequence ID" value="XM_040863241.1"/>
</dbReference>
<name>A0A1Y2EJC1_9PEZI</name>
<dbReference type="EMBL" id="MCFJ01000001">
    <property type="protein sequence ID" value="ORY71651.1"/>
    <property type="molecule type" value="Genomic_DNA"/>
</dbReference>
<organism evidence="2 3">
    <name type="scientific">Pseudomassariella vexata</name>
    <dbReference type="NCBI Taxonomy" id="1141098"/>
    <lineage>
        <taxon>Eukaryota</taxon>
        <taxon>Fungi</taxon>
        <taxon>Dikarya</taxon>
        <taxon>Ascomycota</taxon>
        <taxon>Pezizomycotina</taxon>
        <taxon>Sordariomycetes</taxon>
        <taxon>Xylariomycetidae</taxon>
        <taxon>Amphisphaeriales</taxon>
        <taxon>Pseudomassariaceae</taxon>
        <taxon>Pseudomassariella</taxon>
    </lineage>
</organism>
<feature type="region of interest" description="Disordered" evidence="1">
    <location>
        <begin position="159"/>
        <end position="178"/>
    </location>
</feature>
<dbReference type="AlphaFoldDB" id="A0A1Y2EJC1"/>
<evidence type="ECO:0000256" key="1">
    <source>
        <dbReference type="SAM" id="MobiDB-lite"/>
    </source>
</evidence>
<dbReference type="InParanoid" id="A0A1Y2EJC1"/>
<protein>
    <submittedName>
        <fullName evidence="2">Uncharacterized protein</fullName>
    </submittedName>
</protein>
<evidence type="ECO:0000313" key="2">
    <source>
        <dbReference type="EMBL" id="ORY71651.1"/>
    </source>
</evidence>
<reference evidence="2 3" key="1">
    <citation type="submission" date="2016-07" db="EMBL/GenBank/DDBJ databases">
        <title>Pervasive Adenine N6-methylation of Active Genes in Fungi.</title>
        <authorList>
            <consortium name="DOE Joint Genome Institute"/>
            <person name="Mondo S.J."/>
            <person name="Dannebaum R.O."/>
            <person name="Kuo R.C."/>
            <person name="Labutti K."/>
            <person name="Haridas S."/>
            <person name="Kuo A."/>
            <person name="Salamov A."/>
            <person name="Ahrendt S.R."/>
            <person name="Lipzen A."/>
            <person name="Sullivan W."/>
            <person name="Andreopoulos W.B."/>
            <person name="Clum A."/>
            <person name="Lindquist E."/>
            <person name="Daum C."/>
            <person name="Ramamoorthy G.K."/>
            <person name="Gryganskyi A."/>
            <person name="Culley D."/>
            <person name="Magnuson J.K."/>
            <person name="James T.Y."/>
            <person name="O'Malley M.A."/>
            <person name="Stajich J.E."/>
            <person name="Spatafora J.W."/>
            <person name="Visel A."/>
            <person name="Grigoriev I.V."/>
        </authorList>
    </citation>
    <scope>NUCLEOTIDE SEQUENCE [LARGE SCALE GENOMIC DNA]</scope>
    <source>
        <strain evidence="2 3">CBS 129021</strain>
    </source>
</reference>
<dbReference type="Proteomes" id="UP000193689">
    <property type="component" value="Unassembled WGS sequence"/>
</dbReference>
<feature type="compositionally biased region" description="Basic and acidic residues" evidence="1">
    <location>
        <begin position="159"/>
        <end position="169"/>
    </location>
</feature>
<keyword evidence="3" id="KW-1185">Reference proteome</keyword>
<gene>
    <name evidence="2" type="ORF">BCR38DRAFT_480147</name>
</gene>
<sequence>MEGCNLYRVDQISEEDLQNLSHDPSQRKRQNLLVPPAANPTQVYQHCTKKRCADVLIFLLHSYMEKDDRVSRIRACMPADWQRGYDTENFRPVTREEAGAPFKIAADTIYPHQSALAMAGICRRATLPMDEDDDGDGKLVSDDEDIDGDDLARELEEQLNRELEQEKAPQLDTNDPQP</sequence>
<feature type="region of interest" description="Disordered" evidence="1">
    <location>
        <begin position="128"/>
        <end position="150"/>
    </location>
</feature>
<proteinExistence type="predicted"/>
<comment type="caution">
    <text evidence="2">The sequence shown here is derived from an EMBL/GenBank/DDBJ whole genome shotgun (WGS) entry which is preliminary data.</text>
</comment>
<dbReference type="GeneID" id="63779453"/>